<dbReference type="AlphaFoldDB" id="A0A1I3WML0"/>
<evidence type="ECO:0000313" key="2">
    <source>
        <dbReference type="EMBL" id="PHM39297.1"/>
    </source>
</evidence>
<evidence type="ECO:0000313" key="5">
    <source>
        <dbReference type="Proteomes" id="UP000224607"/>
    </source>
</evidence>
<protein>
    <submittedName>
        <fullName evidence="3">Uncharacterized protein</fullName>
    </submittedName>
</protein>
<keyword evidence="1" id="KW-0472">Membrane</keyword>
<organism evidence="3 4">
    <name type="scientific">Xenorhabdus mauleonii</name>
    <dbReference type="NCBI Taxonomy" id="351675"/>
    <lineage>
        <taxon>Bacteria</taxon>
        <taxon>Pseudomonadati</taxon>
        <taxon>Pseudomonadota</taxon>
        <taxon>Gammaproteobacteria</taxon>
        <taxon>Enterobacterales</taxon>
        <taxon>Morganellaceae</taxon>
        <taxon>Xenorhabdus</taxon>
    </lineage>
</organism>
<reference evidence="4" key="2">
    <citation type="submission" date="2016-10" db="EMBL/GenBank/DDBJ databases">
        <authorList>
            <person name="Varghese N."/>
            <person name="Submissions S."/>
        </authorList>
    </citation>
    <scope>NUCLEOTIDE SEQUENCE [LARGE SCALE GENOMIC DNA]</scope>
    <source>
        <strain evidence="4">DSM 17908</strain>
    </source>
</reference>
<dbReference type="EMBL" id="FORG01000028">
    <property type="protein sequence ID" value="SFK08580.1"/>
    <property type="molecule type" value="Genomic_DNA"/>
</dbReference>
<dbReference type="OrthoDB" id="6443955at2"/>
<evidence type="ECO:0000256" key="1">
    <source>
        <dbReference type="SAM" id="Phobius"/>
    </source>
</evidence>
<proteinExistence type="predicted"/>
<dbReference type="Proteomes" id="UP000224607">
    <property type="component" value="Unassembled WGS sequence"/>
</dbReference>
<evidence type="ECO:0000313" key="4">
    <source>
        <dbReference type="Proteomes" id="UP000198919"/>
    </source>
</evidence>
<reference evidence="2 5" key="3">
    <citation type="journal article" date="2017" name="Nat. Microbiol.">
        <title>Natural product diversity associated with the nematode symbionts Photorhabdus and Xenorhabdus.</title>
        <authorList>
            <person name="Tobias N.J."/>
            <person name="Wolff H."/>
            <person name="Djahanschiri B."/>
            <person name="Grundmann F."/>
            <person name="Kronenwerth M."/>
            <person name="Shi Y.M."/>
            <person name="Simonyi S."/>
            <person name="Grun P."/>
            <person name="Shapiro-Ilan D."/>
            <person name="Pidot S.J."/>
            <person name="Stinear T.P."/>
            <person name="Ebersberger I."/>
            <person name="Bode H.B."/>
        </authorList>
    </citation>
    <scope>NUCLEOTIDE SEQUENCE [LARGE SCALE GENOMIC DNA]</scope>
    <source>
        <strain evidence="2 5">DSM 17908</strain>
    </source>
</reference>
<reference evidence="3" key="1">
    <citation type="submission" date="2016-10" db="EMBL/GenBank/DDBJ databases">
        <authorList>
            <person name="de Groot N.N."/>
        </authorList>
    </citation>
    <scope>NUCLEOTIDE SEQUENCE [LARGE SCALE GENOMIC DNA]</scope>
    <source>
        <strain evidence="3">DSM 17908</strain>
    </source>
</reference>
<sequence length="240" mass="27697">MRSSKSGKKKFVIQILVFIGVVLLFLKGYLKETEIQKRDNRLKTYPILEALNKLDPQEFEVLYKQGFSSDITTSDVMLSTKVWIKNNLGRLLNSAPDEAVNEFSKYNANLFDTFLNLDPTGVFCFNMLYPGVQGSPDINKLKELTNELVFKRTYLNSIADSINQKVKIDRLPVEQIEKVISSIHETLAEKYGDDYYIEDPQELAKQPALECKTRRDFYDQVMKLDPHLSAEVIRYLNPPK</sequence>
<gene>
    <name evidence="3" type="ORF">SAMN05421680_12812</name>
    <name evidence="2" type="ORF">Xmau_02901</name>
</gene>
<feature type="transmembrane region" description="Helical" evidence="1">
    <location>
        <begin position="12"/>
        <end position="30"/>
    </location>
</feature>
<keyword evidence="1" id="KW-0812">Transmembrane</keyword>
<dbReference type="EMBL" id="NITY01000011">
    <property type="protein sequence ID" value="PHM39297.1"/>
    <property type="molecule type" value="Genomic_DNA"/>
</dbReference>
<dbReference type="STRING" id="351675.SAMN05421680_12812"/>
<keyword evidence="5" id="KW-1185">Reference proteome</keyword>
<accession>A0A1I3WML0</accession>
<evidence type="ECO:0000313" key="3">
    <source>
        <dbReference type="EMBL" id="SFK08580.1"/>
    </source>
</evidence>
<name>A0A1I3WML0_9GAMM</name>
<dbReference type="Proteomes" id="UP000198919">
    <property type="component" value="Unassembled WGS sequence"/>
</dbReference>
<dbReference type="RefSeq" id="WP_092513739.1">
    <property type="nucleotide sequence ID" value="NZ_CAWNQB010000003.1"/>
</dbReference>
<keyword evidence="1" id="KW-1133">Transmembrane helix</keyword>